<name>A0A9C7F6U8_9VIRU</name>
<protein>
    <submittedName>
        <fullName evidence="2">Uncharacterized protein</fullName>
    </submittedName>
</protein>
<evidence type="ECO:0000256" key="1">
    <source>
        <dbReference type="SAM" id="Phobius"/>
    </source>
</evidence>
<keyword evidence="1" id="KW-0472">Membrane</keyword>
<dbReference type="InterPro" id="IPR042185">
    <property type="entry name" value="Serpin_sf_2"/>
</dbReference>
<sequence>MNAQDRNRLSGHLFSEISETVDEHAFAVWTRGLVESNQRQKEDCVVSLTARVKGITRELNLTPDDEEEEVKCMDSKNTSSVAQVKNSIRENPLVEPDLKDVKSLSANILLIITNMFWVISLNLLSHEIINIFTRMMFIFFTTKSSPKSVPTSEDRDLFDLWQYQKSDDIMFHSSGNKTFVTSALRYVPYVYRSSVGIKFNCDIIQMEMVNGTRQWIIMPKRVSEKKDLIRLVNYLDWSEIHNTFHDAHQAIVDVPRVVIEGNYNPSPSVIEMDWNCDSYLTPKDPHFVNFFTEEIVIDKPFIFVTCDHDGSIREMGMFLRP</sequence>
<evidence type="ECO:0000313" key="2">
    <source>
        <dbReference type="EMBL" id="BDT62486.1"/>
    </source>
</evidence>
<proteinExistence type="predicted"/>
<feature type="transmembrane region" description="Helical" evidence="1">
    <location>
        <begin position="104"/>
        <end position="124"/>
    </location>
</feature>
<keyword evidence="1" id="KW-1133">Transmembrane helix</keyword>
<reference evidence="2" key="1">
    <citation type="submission" date="2022-10" db="EMBL/GenBank/DDBJ databases">
        <title>Genome sequences of endogenous nimaviruses in decapod crustaceans.</title>
        <authorList>
            <person name="Kawato S."/>
            <person name="Nozaki R."/>
            <person name="Kondo H."/>
            <person name="Hirono I."/>
        </authorList>
    </citation>
    <scope>NUCLEOTIDE SEQUENCE</scope>
    <source>
        <strain evidence="2">Okinawa2016</strain>
    </source>
</reference>
<organism evidence="2">
    <name type="scientific">Melicertus latisulcatus pemonivirus</name>
    <dbReference type="NCBI Taxonomy" id="2984278"/>
    <lineage>
        <taxon>Viruses</taxon>
        <taxon>Viruses incertae sedis</taxon>
        <taxon>Naldaviricetes</taxon>
        <taxon>Nimaviridae</taxon>
    </lineage>
</organism>
<dbReference type="Gene3D" id="2.30.39.10">
    <property type="entry name" value="Alpha-1-antitrypsin, domain 1"/>
    <property type="match status" value="1"/>
</dbReference>
<keyword evidence="1" id="KW-0812">Transmembrane</keyword>
<dbReference type="SUPFAM" id="SSF56574">
    <property type="entry name" value="Serpins"/>
    <property type="match status" value="1"/>
</dbReference>
<dbReference type="InterPro" id="IPR036186">
    <property type="entry name" value="Serpin_sf"/>
</dbReference>
<accession>A0A9C7F6U8</accession>
<dbReference type="EMBL" id="LC738875">
    <property type="protein sequence ID" value="BDT62486.1"/>
    <property type="molecule type" value="Genomic_DNA"/>
</dbReference>